<feature type="domain" description="DUF7789" evidence="3">
    <location>
        <begin position="26"/>
        <end position="148"/>
    </location>
</feature>
<protein>
    <recommendedName>
        <fullName evidence="3">DUF7789 domain-containing protein</fullName>
    </recommendedName>
</protein>
<dbReference type="Proteomes" id="UP001347796">
    <property type="component" value="Unassembled WGS sequence"/>
</dbReference>
<feature type="transmembrane region" description="Helical" evidence="2">
    <location>
        <begin position="210"/>
        <end position="230"/>
    </location>
</feature>
<feature type="transmembrane region" description="Helical" evidence="2">
    <location>
        <begin position="40"/>
        <end position="58"/>
    </location>
</feature>
<feature type="transmembrane region" description="Helical" evidence="2">
    <location>
        <begin position="237"/>
        <end position="255"/>
    </location>
</feature>
<feature type="transmembrane region" description="Helical" evidence="2">
    <location>
        <begin position="70"/>
        <end position="88"/>
    </location>
</feature>
<feature type="transmembrane region" description="Helical" evidence="2">
    <location>
        <begin position="97"/>
        <end position="117"/>
    </location>
</feature>
<sequence>MSASQPETHTRPSLSLEAGVRGSVFGKVRKLNDLNKKEKTYVVLSGLVILTTIGLSIYKITIVSKTDPDLTFAIVLILNALICTFYAVHGVLKERQYAMVIFMIAIFIISIYCVANYCVQIEDRGPVKLPRLIIVCIMSPPLIGLTCWISCEYCNHGKMVFRTIGCNPEFQCMYKMLLVFLDCLKLDLQLGITMVILILNSGLKINTEDIVILSVGGVITLARFLVGYFSVRHENKVGSWIFIIVAPAEPAYAIFKMIQSKQESDTAQGDLVGVTIAAGVIAIVIRITLMVLLYFVYRNYGKGLKEKYKRSTDVESLNLQGQSNYGSTPENSETISNTR</sequence>
<dbReference type="PANTHER" id="PTHR39299:SF1">
    <property type="entry name" value="TRANSMEMBRANE PROTEIN"/>
    <property type="match status" value="1"/>
</dbReference>
<dbReference type="Pfam" id="PF25044">
    <property type="entry name" value="DUF7789"/>
    <property type="match status" value="2"/>
</dbReference>
<dbReference type="InterPro" id="IPR056691">
    <property type="entry name" value="DUF7789"/>
</dbReference>
<keyword evidence="5" id="KW-1185">Reference proteome</keyword>
<feature type="region of interest" description="Disordered" evidence="1">
    <location>
        <begin position="319"/>
        <end position="339"/>
    </location>
</feature>
<feature type="transmembrane region" description="Helical" evidence="2">
    <location>
        <begin position="172"/>
        <end position="198"/>
    </location>
</feature>
<feature type="transmembrane region" description="Helical" evidence="2">
    <location>
        <begin position="275"/>
        <end position="297"/>
    </location>
</feature>
<comment type="caution">
    <text evidence="4">The sequence shown here is derived from an EMBL/GenBank/DDBJ whole genome shotgun (WGS) entry which is preliminary data.</text>
</comment>
<keyword evidence="2" id="KW-0812">Transmembrane</keyword>
<reference evidence="4 5" key="1">
    <citation type="submission" date="2024-01" db="EMBL/GenBank/DDBJ databases">
        <title>The genome of the rayed Mediterranean limpet Patella caerulea (Linnaeus, 1758).</title>
        <authorList>
            <person name="Anh-Thu Weber A."/>
            <person name="Halstead-Nussloch G."/>
        </authorList>
    </citation>
    <scope>NUCLEOTIDE SEQUENCE [LARGE SCALE GENOMIC DNA]</scope>
    <source>
        <strain evidence="4">AATW-2023a</strain>
        <tissue evidence="4">Whole specimen</tissue>
    </source>
</reference>
<evidence type="ECO:0000256" key="1">
    <source>
        <dbReference type="SAM" id="MobiDB-lite"/>
    </source>
</evidence>
<keyword evidence="2" id="KW-1133">Transmembrane helix</keyword>
<evidence type="ECO:0000313" key="5">
    <source>
        <dbReference type="Proteomes" id="UP001347796"/>
    </source>
</evidence>
<evidence type="ECO:0000259" key="3">
    <source>
        <dbReference type="Pfam" id="PF25044"/>
    </source>
</evidence>
<dbReference type="PANTHER" id="PTHR39299">
    <property type="entry name" value="TRANSMEMBRANE PROTEIN"/>
    <property type="match status" value="1"/>
</dbReference>
<evidence type="ECO:0000313" key="4">
    <source>
        <dbReference type="EMBL" id="KAK6196002.1"/>
    </source>
</evidence>
<dbReference type="AlphaFoldDB" id="A0AAN8Q3D0"/>
<accession>A0AAN8Q3D0</accession>
<organism evidence="4 5">
    <name type="scientific">Patella caerulea</name>
    <name type="common">Rayed Mediterranean limpet</name>
    <dbReference type="NCBI Taxonomy" id="87958"/>
    <lineage>
        <taxon>Eukaryota</taxon>
        <taxon>Metazoa</taxon>
        <taxon>Spiralia</taxon>
        <taxon>Lophotrochozoa</taxon>
        <taxon>Mollusca</taxon>
        <taxon>Gastropoda</taxon>
        <taxon>Patellogastropoda</taxon>
        <taxon>Patelloidea</taxon>
        <taxon>Patellidae</taxon>
        <taxon>Patella</taxon>
    </lineage>
</organism>
<feature type="domain" description="DUF7789" evidence="3">
    <location>
        <begin position="169"/>
        <end position="294"/>
    </location>
</feature>
<gene>
    <name evidence="4" type="ORF">SNE40_001312</name>
</gene>
<proteinExistence type="predicted"/>
<evidence type="ECO:0000256" key="2">
    <source>
        <dbReference type="SAM" id="Phobius"/>
    </source>
</evidence>
<dbReference type="EMBL" id="JAZGQO010000001">
    <property type="protein sequence ID" value="KAK6196002.1"/>
    <property type="molecule type" value="Genomic_DNA"/>
</dbReference>
<name>A0AAN8Q3D0_PATCE</name>
<keyword evidence="2" id="KW-0472">Membrane</keyword>
<feature type="transmembrane region" description="Helical" evidence="2">
    <location>
        <begin position="129"/>
        <end position="151"/>
    </location>
</feature>